<proteinExistence type="predicted"/>
<reference evidence="2" key="2">
    <citation type="journal article" date="2013" name="PLoS Genet.">
        <title>Comparative genome structure, secondary metabolite, and effector coding capacity across Cochliobolus pathogens.</title>
        <authorList>
            <person name="Condon B.J."/>
            <person name="Leng Y."/>
            <person name="Wu D."/>
            <person name="Bushley K.E."/>
            <person name="Ohm R.A."/>
            <person name="Otillar R."/>
            <person name="Martin J."/>
            <person name="Schackwitz W."/>
            <person name="Grimwood J."/>
            <person name="MohdZainudin N."/>
            <person name="Xue C."/>
            <person name="Wang R."/>
            <person name="Manning V.A."/>
            <person name="Dhillon B."/>
            <person name="Tu Z.J."/>
            <person name="Steffenson B.J."/>
            <person name="Salamov A."/>
            <person name="Sun H."/>
            <person name="Lowry S."/>
            <person name="LaButti K."/>
            <person name="Han J."/>
            <person name="Copeland A."/>
            <person name="Lindquist E."/>
            <person name="Barry K."/>
            <person name="Schmutz J."/>
            <person name="Baker S.E."/>
            <person name="Ciuffetti L.M."/>
            <person name="Grigoriev I.V."/>
            <person name="Zhong S."/>
            <person name="Turgeon B.G."/>
        </authorList>
    </citation>
    <scope>NUCLEOTIDE SEQUENCE [LARGE SCALE GENOMIC DNA]</scope>
    <source>
        <strain evidence="2">C5 / ATCC 48332 / race O</strain>
    </source>
</reference>
<dbReference type="HOGENOM" id="CLU_2775757_0_0_1"/>
<reference evidence="1 2" key="1">
    <citation type="journal article" date="2012" name="PLoS Pathog.">
        <title>Diverse lifestyles and strategies of plant pathogenesis encoded in the genomes of eighteen Dothideomycetes fungi.</title>
        <authorList>
            <person name="Ohm R.A."/>
            <person name="Feau N."/>
            <person name="Henrissat B."/>
            <person name="Schoch C.L."/>
            <person name="Horwitz B.A."/>
            <person name="Barry K.W."/>
            <person name="Condon B.J."/>
            <person name="Copeland A.C."/>
            <person name="Dhillon B."/>
            <person name="Glaser F."/>
            <person name="Hesse C.N."/>
            <person name="Kosti I."/>
            <person name="LaButti K."/>
            <person name="Lindquist E.A."/>
            <person name="Lucas S."/>
            <person name="Salamov A.A."/>
            <person name="Bradshaw R.E."/>
            <person name="Ciuffetti L."/>
            <person name="Hamelin R.C."/>
            <person name="Kema G.H.J."/>
            <person name="Lawrence C."/>
            <person name="Scott J.A."/>
            <person name="Spatafora J.W."/>
            <person name="Turgeon B.G."/>
            <person name="de Wit P.J.G.M."/>
            <person name="Zhong S."/>
            <person name="Goodwin S.B."/>
            <person name="Grigoriev I.V."/>
        </authorList>
    </citation>
    <scope>NUCLEOTIDE SEQUENCE [LARGE SCALE GENOMIC DNA]</scope>
    <source>
        <strain evidence="2">C5 / ATCC 48332 / race O</strain>
    </source>
</reference>
<sequence>MAWSAHSGAGTVKLPRSWQPVVIFSSPFLLLSRDLLTLSDMDVYIACHGAEDWLVHVLDRLELPIVVWW</sequence>
<evidence type="ECO:0000313" key="1">
    <source>
        <dbReference type="EMBL" id="EMD94015.1"/>
    </source>
</evidence>
<dbReference type="Proteomes" id="UP000016936">
    <property type="component" value="Unassembled WGS sequence"/>
</dbReference>
<evidence type="ECO:0000313" key="2">
    <source>
        <dbReference type="Proteomes" id="UP000016936"/>
    </source>
</evidence>
<accession>M2T8Y5</accession>
<dbReference type="AlphaFoldDB" id="M2T8Y5"/>
<gene>
    <name evidence="1" type="ORF">COCHEDRAFT_1020150</name>
</gene>
<keyword evidence="2" id="KW-1185">Reference proteome</keyword>
<organism evidence="1 2">
    <name type="scientific">Cochliobolus heterostrophus (strain C5 / ATCC 48332 / race O)</name>
    <name type="common">Southern corn leaf blight fungus</name>
    <name type="synonym">Bipolaris maydis</name>
    <dbReference type="NCBI Taxonomy" id="701091"/>
    <lineage>
        <taxon>Eukaryota</taxon>
        <taxon>Fungi</taxon>
        <taxon>Dikarya</taxon>
        <taxon>Ascomycota</taxon>
        <taxon>Pezizomycotina</taxon>
        <taxon>Dothideomycetes</taxon>
        <taxon>Pleosporomycetidae</taxon>
        <taxon>Pleosporales</taxon>
        <taxon>Pleosporineae</taxon>
        <taxon>Pleosporaceae</taxon>
        <taxon>Bipolaris</taxon>
    </lineage>
</organism>
<protein>
    <submittedName>
        <fullName evidence="1">Uncharacterized protein</fullName>
    </submittedName>
</protein>
<dbReference type="EMBL" id="KB445572">
    <property type="protein sequence ID" value="EMD94015.1"/>
    <property type="molecule type" value="Genomic_DNA"/>
</dbReference>
<name>M2T8Y5_COCH5</name>